<protein>
    <recommendedName>
        <fullName evidence="1">PD-(D/E)XK endonuclease-like domain-containing protein</fullName>
    </recommendedName>
</protein>
<keyword evidence="3" id="KW-1185">Reference proteome</keyword>
<evidence type="ECO:0000313" key="3">
    <source>
        <dbReference type="Proteomes" id="UP000233248"/>
    </source>
</evidence>
<reference evidence="2 3" key="1">
    <citation type="submission" date="2017-09" db="EMBL/GenBank/DDBJ databases">
        <title>Genomics of the genus Arcobacter.</title>
        <authorList>
            <person name="Perez-Cataluna A."/>
            <person name="Figueras M.J."/>
            <person name="Salas-Masso N."/>
        </authorList>
    </citation>
    <scope>NUCLEOTIDE SEQUENCE [LARGE SCALE GENOMIC DNA]</scope>
    <source>
        <strain evidence="2 3">DSM 18005</strain>
    </source>
</reference>
<dbReference type="SUPFAM" id="SSF52540">
    <property type="entry name" value="P-loop containing nucleoside triphosphate hydrolases"/>
    <property type="match status" value="1"/>
</dbReference>
<dbReference type="InterPro" id="IPR011604">
    <property type="entry name" value="PDDEXK-like_dom_sf"/>
</dbReference>
<evidence type="ECO:0000313" key="2">
    <source>
        <dbReference type="EMBL" id="PKI81226.1"/>
    </source>
</evidence>
<dbReference type="EMBL" id="NXIF01000020">
    <property type="protein sequence ID" value="PKI81226.1"/>
    <property type="molecule type" value="Genomic_DNA"/>
</dbReference>
<dbReference type="InterPro" id="IPR011335">
    <property type="entry name" value="Restrct_endonuc-II-like"/>
</dbReference>
<gene>
    <name evidence="2" type="ORF">CP960_05045</name>
</gene>
<comment type="caution">
    <text evidence="2">The sequence shown here is derived from an EMBL/GenBank/DDBJ whole genome shotgun (WGS) entry which is preliminary data.</text>
</comment>
<name>A0A2N1J3V5_9BACT</name>
<dbReference type="Proteomes" id="UP000233248">
    <property type="component" value="Unassembled WGS sequence"/>
</dbReference>
<dbReference type="InterPro" id="IPR027417">
    <property type="entry name" value="P-loop_NTPase"/>
</dbReference>
<dbReference type="InterPro" id="IPR038726">
    <property type="entry name" value="PDDEXK_AddAB-type"/>
</dbReference>
<evidence type="ECO:0000259" key="1">
    <source>
        <dbReference type="Pfam" id="PF12705"/>
    </source>
</evidence>
<proteinExistence type="predicted"/>
<dbReference type="Pfam" id="PF12705">
    <property type="entry name" value="PDDEXK_1"/>
    <property type="match status" value="1"/>
</dbReference>
<dbReference type="SUPFAM" id="SSF52980">
    <property type="entry name" value="Restriction endonuclease-like"/>
    <property type="match status" value="1"/>
</dbReference>
<dbReference type="OrthoDB" id="9766257at2"/>
<accession>A0A2N1J3V5</accession>
<dbReference type="AlphaFoldDB" id="A0A2N1J3V5"/>
<dbReference type="RefSeq" id="WP_101184325.1">
    <property type="nucleotide sequence ID" value="NZ_CP031218.1"/>
</dbReference>
<dbReference type="Gene3D" id="3.90.320.10">
    <property type="match status" value="1"/>
</dbReference>
<sequence length="780" mass="93377">MQTKQELIVFPTSRAIREYILINKQNNSLLPFFLTADEFFKKSFYFDNRKLIDEEQKFLFLKEAIKFDEFKNLGISSNFTQFLKQSDYIFRFFTEITSEKVSINDIKNVDTYEFYEEHLEVLKKVKYNYEQILENNGYIDRVNEHKYSKLNKEFLDKFSHIQFNFEGYFTKVEFDKIRQISKNTNLIINLYTNEYNKKSYEIFENINLKLEEDFFYSLDISNKKILKKQKLDKKLDSFTIKGFASRVTQIAYIKTAIAESIKKAIEPSNIVLILPDENFANRLRLFDDEGYFNYAMGLDVKNSYTYKILYTISSYISEKNLKNSDAINFFDINKEFMEFINNNYNKKITKEGFEYICECLILWENNKELKEKLNELFYKLNNLFFTYKSEILYKELIRVLLQRVSSISLDDVNSGKITVMGLLESRAINFDTVIICDFNETYIPKASLKDKFLSTKVKEFAKLPTLKDRENLQKYYYKRLIQNCKNLYVSYVSNDSSTISRFASELFELKAEQSLQDNSYKHILYNKNSLKHFDKQIVKQIDLSKLTWSATSLKTYLQCKRKFYLQYILRLKEHEITLKPKGYELGDIIHKILYEYYESSFDSFERLEALFTKYANKNPFLTLELEVWKKRIKDFYINEQQRVSKIQILHKEMPFNLTYQDIKIKGVIDRVDKDNENFLVIDYKTSSSLKVDTLKNYVKSSDFQLEFYYIALQNIYKTSDIQSYYYDLNSAKLLKEVALNEKLDLLREIFQDLKTKSVDFEKCEDKATCNFCFYKTICNR</sequence>
<dbReference type="KEGG" id="ahs:AHALO_0299"/>
<feature type="domain" description="PD-(D/E)XK endonuclease-like" evidence="1">
    <location>
        <begin position="547"/>
        <end position="779"/>
    </location>
</feature>
<organism evidence="2 3">
    <name type="scientific">Malaciobacter halophilus</name>
    <dbReference type="NCBI Taxonomy" id="197482"/>
    <lineage>
        <taxon>Bacteria</taxon>
        <taxon>Pseudomonadati</taxon>
        <taxon>Campylobacterota</taxon>
        <taxon>Epsilonproteobacteria</taxon>
        <taxon>Campylobacterales</taxon>
        <taxon>Arcobacteraceae</taxon>
        <taxon>Malaciobacter</taxon>
    </lineage>
</organism>